<protein>
    <recommendedName>
        <fullName evidence="12">beta-glucosidase</fullName>
        <ecNumber evidence="12">3.2.1.21</ecNumber>
    </recommendedName>
</protein>
<dbReference type="GO" id="GO:0005576">
    <property type="term" value="C:extracellular region"/>
    <property type="evidence" value="ECO:0007669"/>
    <property type="project" value="UniProtKB-SubCell"/>
</dbReference>
<dbReference type="Gene3D" id="3.40.50.1700">
    <property type="entry name" value="Glycoside hydrolase family 3 C-terminal domain"/>
    <property type="match status" value="1"/>
</dbReference>
<dbReference type="InterPro" id="IPR013783">
    <property type="entry name" value="Ig-like_fold"/>
</dbReference>
<comment type="subcellular location">
    <subcellularLocation>
        <location evidence="2">Secreted</location>
    </subcellularLocation>
</comment>
<dbReference type="PANTHER" id="PTHR42715:SF12">
    <property type="entry name" value="BETA-GLUCOSIDASE G-RELATED"/>
    <property type="match status" value="1"/>
</dbReference>
<dbReference type="SUPFAM" id="SSF52279">
    <property type="entry name" value="Beta-D-glucan exohydrolase, C-terminal domain"/>
    <property type="match status" value="1"/>
</dbReference>
<dbReference type="GO" id="GO:0008422">
    <property type="term" value="F:beta-glucosidase activity"/>
    <property type="evidence" value="ECO:0007669"/>
    <property type="project" value="UniProtKB-EC"/>
</dbReference>
<evidence type="ECO:0000313" key="15">
    <source>
        <dbReference type="EMBL" id="KAG2220191.1"/>
    </source>
</evidence>
<evidence type="ECO:0000256" key="3">
    <source>
        <dbReference type="ARBA" id="ARBA00004987"/>
    </source>
</evidence>
<evidence type="ECO:0000256" key="6">
    <source>
        <dbReference type="ARBA" id="ARBA00022729"/>
    </source>
</evidence>
<dbReference type="Gene3D" id="2.60.40.10">
    <property type="entry name" value="Immunoglobulins"/>
    <property type="match status" value="1"/>
</dbReference>
<dbReference type="Pfam" id="PF14310">
    <property type="entry name" value="Fn3-like"/>
    <property type="match status" value="1"/>
</dbReference>
<feature type="chain" id="PRO_5034411988" description="beta-glucosidase" evidence="13">
    <location>
        <begin position="20"/>
        <end position="735"/>
    </location>
</feature>
<dbReference type="InterPro" id="IPR002772">
    <property type="entry name" value="Glyco_hydro_3_C"/>
</dbReference>
<evidence type="ECO:0000259" key="14">
    <source>
        <dbReference type="SMART" id="SM01217"/>
    </source>
</evidence>
<evidence type="ECO:0000256" key="13">
    <source>
        <dbReference type="SAM" id="SignalP"/>
    </source>
</evidence>
<evidence type="ECO:0000256" key="5">
    <source>
        <dbReference type="ARBA" id="ARBA00022525"/>
    </source>
</evidence>
<keyword evidence="10 12" id="KW-0624">Polysaccharide degradation</keyword>
<keyword evidence="16" id="KW-1185">Reference proteome</keyword>
<evidence type="ECO:0000256" key="8">
    <source>
        <dbReference type="ARBA" id="ARBA00023277"/>
    </source>
</evidence>
<dbReference type="FunFam" id="3.20.20.300:FF:000002">
    <property type="entry name" value="Probable beta-glucosidase"/>
    <property type="match status" value="1"/>
</dbReference>
<dbReference type="PROSITE" id="PS00775">
    <property type="entry name" value="GLYCOSYL_HYDROL_F3"/>
    <property type="match status" value="1"/>
</dbReference>
<proteinExistence type="inferred from homology"/>
<dbReference type="Proteomes" id="UP000646827">
    <property type="component" value="Unassembled WGS sequence"/>
</dbReference>
<feature type="signal peptide" evidence="13">
    <location>
        <begin position="1"/>
        <end position="19"/>
    </location>
</feature>
<dbReference type="Gene3D" id="3.20.20.300">
    <property type="entry name" value="Glycoside hydrolase, family 3, N-terminal domain"/>
    <property type="match status" value="1"/>
</dbReference>
<dbReference type="InterPro" id="IPR001764">
    <property type="entry name" value="Glyco_hydro_3_N"/>
</dbReference>
<dbReference type="SUPFAM" id="SSF51445">
    <property type="entry name" value="(Trans)glycosidases"/>
    <property type="match status" value="1"/>
</dbReference>
<reference evidence="15 16" key="1">
    <citation type="submission" date="2020-12" db="EMBL/GenBank/DDBJ databases">
        <title>Metabolic potential, ecology and presence of endohyphal bacteria is reflected in genomic diversity of Mucoromycotina.</title>
        <authorList>
            <person name="Muszewska A."/>
            <person name="Okrasinska A."/>
            <person name="Steczkiewicz K."/>
            <person name="Drgas O."/>
            <person name="Orlowska M."/>
            <person name="Perlinska-Lenart U."/>
            <person name="Aleksandrzak-Piekarczyk T."/>
            <person name="Szatraj K."/>
            <person name="Zielenkiewicz U."/>
            <person name="Pilsyk S."/>
            <person name="Malc E."/>
            <person name="Mieczkowski P."/>
            <person name="Kruszewska J.S."/>
            <person name="Biernat P."/>
            <person name="Pawlowska J."/>
        </authorList>
    </citation>
    <scope>NUCLEOTIDE SEQUENCE [LARGE SCALE GENOMIC DNA]</scope>
    <source>
        <strain evidence="15 16">CBS 142.35</strain>
    </source>
</reference>
<accession>A0A8H7VEM1</accession>
<dbReference type="Pfam" id="PF01915">
    <property type="entry name" value="Glyco_hydro_3_C"/>
    <property type="match status" value="1"/>
</dbReference>
<dbReference type="SMART" id="SM01217">
    <property type="entry name" value="Fn3_like"/>
    <property type="match status" value="1"/>
</dbReference>
<dbReference type="InterPro" id="IPR019800">
    <property type="entry name" value="Glyco_hydro_3_AS"/>
</dbReference>
<dbReference type="InterPro" id="IPR017853">
    <property type="entry name" value="GH"/>
</dbReference>
<dbReference type="InterPro" id="IPR050288">
    <property type="entry name" value="Cellulose_deg_GH3"/>
</dbReference>
<gene>
    <name evidence="15" type="ORF">INT45_005364</name>
</gene>
<dbReference type="InterPro" id="IPR036962">
    <property type="entry name" value="Glyco_hydro_3_N_sf"/>
</dbReference>
<dbReference type="InterPro" id="IPR036881">
    <property type="entry name" value="Glyco_hydro_3_C_sf"/>
</dbReference>
<dbReference type="OrthoDB" id="416222at2759"/>
<feature type="domain" description="Fibronectin type III-like" evidence="14">
    <location>
        <begin position="656"/>
        <end position="724"/>
    </location>
</feature>
<dbReference type="PANTHER" id="PTHR42715">
    <property type="entry name" value="BETA-GLUCOSIDASE"/>
    <property type="match status" value="1"/>
</dbReference>
<evidence type="ECO:0000256" key="11">
    <source>
        <dbReference type="ARBA" id="ARBA00024983"/>
    </source>
</evidence>
<dbReference type="PRINTS" id="PR00133">
    <property type="entry name" value="GLHYDRLASE3"/>
</dbReference>
<comment type="pathway">
    <text evidence="3 12">Glycan metabolism; cellulose degradation.</text>
</comment>
<keyword evidence="9 12" id="KW-0326">Glycosidase</keyword>
<evidence type="ECO:0000256" key="12">
    <source>
        <dbReference type="RuleBase" id="RU361161"/>
    </source>
</evidence>
<evidence type="ECO:0000256" key="2">
    <source>
        <dbReference type="ARBA" id="ARBA00004613"/>
    </source>
</evidence>
<evidence type="ECO:0000256" key="9">
    <source>
        <dbReference type="ARBA" id="ARBA00023295"/>
    </source>
</evidence>
<dbReference type="GO" id="GO:0030245">
    <property type="term" value="P:cellulose catabolic process"/>
    <property type="evidence" value="ECO:0007669"/>
    <property type="project" value="UniProtKB-UniPathway"/>
</dbReference>
<dbReference type="UniPathway" id="UPA00696"/>
<dbReference type="InterPro" id="IPR026891">
    <property type="entry name" value="Fn3-like"/>
</dbReference>
<keyword evidence="5" id="KW-0964">Secreted</keyword>
<dbReference type="EC" id="3.2.1.21" evidence="12"/>
<keyword evidence="6 13" id="KW-0732">Signal</keyword>
<comment type="similarity">
    <text evidence="4 12">Belongs to the glycosyl hydrolase 3 family.</text>
</comment>
<dbReference type="EMBL" id="JAEPRB010000149">
    <property type="protein sequence ID" value="KAG2220191.1"/>
    <property type="molecule type" value="Genomic_DNA"/>
</dbReference>
<organism evidence="15 16">
    <name type="scientific">Circinella minor</name>
    <dbReference type="NCBI Taxonomy" id="1195481"/>
    <lineage>
        <taxon>Eukaryota</taxon>
        <taxon>Fungi</taxon>
        <taxon>Fungi incertae sedis</taxon>
        <taxon>Mucoromycota</taxon>
        <taxon>Mucoromycotina</taxon>
        <taxon>Mucoromycetes</taxon>
        <taxon>Mucorales</taxon>
        <taxon>Lichtheimiaceae</taxon>
        <taxon>Circinella</taxon>
    </lineage>
</organism>
<name>A0A8H7VEM1_9FUNG</name>
<keyword evidence="7 12" id="KW-0378">Hydrolase</keyword>
<comment type="function">
    <text evidence="11">Beta-glucosidases are one of a number of cellulolytic enzymes involved in the degradation of cellulosic biomass. Catalyzes the last step releasing glucose from the inhibitory cellobiose.</text>
</comment>
<comment type="catalytic activity">
    <reaction evidence="1 12">
        <text>Hydrolysis of terminal, non-reducing beta-D-glucosyl residues with release of beta-D-glucose.</text>
        <dbReference type="EC" id="3.2.1.21"/>
    </reaction>
</comment>
<evidence type="ECO:0000256" key="10">
    <source>
        <dbReference type="ARBA" id="ARBA00023326"/>
    </source>
</evidence>
<keyword evidence="8 12" id="KW-0119">Carbohydrate metabolism</keyword>
<evidence type="ECO:0000313" key="16">
    <source>
        <dbReference type="Proteomes" id="UP000646827"/>
    </source>
</evidence>
<evidence type="ECO:0000256" key="4">
    <source>
        <dbReference type="ARBA" id="ARBA00005336"/>
    </source>
</evidence>
<comment type="caution">
    <text evidence="15">The sequence shown here is derived from an EMBL/GenBank/DDBJ whole genome shotgun (WGS) entry which is preliminary data.</text>
</comment>
<evidence type="ECO:0000256" key="7">
    <source>
        <dbReference type="ARBA" id="ARBA00022801"/>
    </source>
</evidence>
<sequence>MIFTSLTTIAVCALALVQGAPTSNERSWEEAYAKAESVVNQMSLEQKIGLATGMGWQKTLCVGQTHESTSPYFPSLCLQDSPLGTVLASNVTAGVSGINAAATFDRELMYKRAEIIGTESRGKGVNVQLGPSVDIFRSAVSGRGWEAFGEDPYLQGVAGSEYVKGVQSQNVIATAKHFLLNNQETNRMKSNSDVDDRTIHEIYAWPYARMIDAGLTAVMCSYNLYEDVHSCENDKLLNQILKKDMDFKGFVMSDWGATHSTVASANGGLDMTMPGDVNMGDGLSYYGKNLTAAVERGDVSEGRVTDMALRIAAAHYKVGQDKGFPEVSLKSFDRENEPEVAVTSDEHAKFVRDIGAASVVLLSNNDILPISSEGLNKIAIVGSDAGPPLLPLTTHLNEEECEYLACNDGTYAMLTCILFFLKGWGSGSVDFPYIVTPTEGISKRAGESVEVVHTYNDWDTEAAAELAKDADIAFVFSKAPAGEEFITVEGNNDRKNMTLWNNGDNLIQAVADANKNTVVVIHSTGPVLMPWIDHENIKAVVWPGLPGQETGNSLADVLFGDVNPSGRLPYTIAKNKEDYAAHISPKYNIEYTEKLALGYRHFDANDIEPLFAFGYGLSYSTFEYKKIKINTNRGKNDVLATVTAFVKNTGDVDGAEVPQAYISFPESAGEPPKVLRGFERVFIKAGQQTKVTFEFKKIDLSIWTEESGWTVPEGEYTVHVGSSSRDIHQTAAFSL</sequence>
<evidence type="ECO:0000256" key="1">
    <source>
        <dbReference type="ARBA" id="ARBA00000448"/>
    </source>
</evidence>
<dbReference type="AlphaFoldDB" id="A0A8H7VEM1"/>
<dbReference type="Pfam" id="PF00933">
    <property type="entry name" value="Glyco_hydro_3"/>
    <property type="match status" value="1"/>
</dbReference>